<keyword evidence="3 5" id="KW-0862">Zinc</keyword>
<evidence type="ECO:0000259" key="6">
    <source>
        <dbReference type="Pfam" id="PF00107"/>
    </source>
</evidence>
<dbReference type="PROSITE" id="PS00059">
    <property type="entry name" value="ADH_ZINC"/>
    <property type="match status" value="1"/>
</dbReference>
<keyword evidence="2 5" id="KW-0479">Metal-binding</keyword>
<dbReference type="RefSeq" id="WP_345013298.1">
    <property type="nucleotide sequence ID" value="NZ_BAAAZY010000010.1"/>
</dbReference>
<dbReference type="InterPro" id="IPR036291">
    <property type="entry name" value="NAD(P)-bd_dom_sf"/>
</dbReference>
<dbReference type="InterPro" id="IPR013154">
    <property type="entry name" value="ADH-like_N"/>
</dbReference>
<keyword evidence="9" id="KW-1185">Reference proteome</keyword>
<dbReference type="EMBL" id="BAAAZY010000010">
    <property type="protein sequence ID" value="GAA4058048.1"/>
    <property type="molecule type" value="Genomic_DNA"/>
</dbReference>
<dbReference type="PANTHER" id="PTHR42813:SF2">
    <property type="entry name" value="DEHYDROGENASE, ZINC-CONTAINING, PUTATIVE (AFU_ORTHOLOGUE AFUA_2G02810)-RELATED"/>
    <property type="match status" value="1"/>
</dbReference>
<dbReference type="Gene3D" id="3.90.180.10">
    <property type="entry name" value="Medium-chain alcohol dehydrogenases, catalytic domain"/>
    <property type="match status" value="1"/>
</dbReference>
<evidence type="ECO:0000313" key="8">
    <source>
        <dbReference type="EMBL" id="GAA4058048.1"/>
    </source>
</evidence>
<feature type="domain" description="Alcohol dehydrogenase-like N-terminal" evidence="7">
    <location>
        <begin position="25"/>
        <end position="146"/>
    </location>
</feature>
<dbReference type="InterPro" id="IPR013149">
    <property type="entry name" value="ADH-like_C"/>
</dbReference>
<evidence type="ECO:0000256" key="4">
    <source>
        <dbReference type="ARBA" id="ARBA00023002"/>
    </source>
</evidence>
<gene>
    <name evidence="8" type="ORF">GCM10022233_33280</name>
</gene>
<dbReference type="Pfam" id="PF00107">
    <property type="entry name" value="ADH_zinc_N"/>
    <property type="match status" value="1"/>
</dbReference>
<comment type="cofactor">
    <cofactor evidence="1 5">
        <name>Zn(2+)</name>
        <dbReference type="ChEBI" id="CHEBI:29105"/>
    </cofactor>
</comment>
<dbReference type="SUPFAM" id="SSF50129">
    <property type="entry name" value="GroES-like"/>
    <property type="match status" value="1"/>
</dbReference>
<evidence type="ECO:0000256" key="5">
    <source>
        <dbReference type="RuleBase" id="RU361277"/>
    </source>
</evidence>
<keyword evidence="4" id="KW-0560">Oxidoreductase</keyword>
<dbReference type="CDD" id="cd08283">
    <property type="entry name" value="FDH_like_1"/>
    <property type="match status" value="1"/>
</dbReference>
<organism evidence="8 9">
    <name type="scientific">Streptomyces shaanxiensis</name>
    <dbReference type="NCBI Taxonomy" id="653357"/>
    <lineage>
        <taxon>Bacteria</taxon>
        <taxon>Bacillati</taxon>
        <taxon>Actinomycetota</taxon>
        <taxon>Actinomycetes</taxon>
        <taxon>Kitasatosporales</taxon>
        <taxon>Streptomycetaceae</taxon>
        <taxon>Streptomyces</taxon>
    </lineage>
</organism>
<dbReference type="Gene3D" id="3.40.50.720">
    <property type="entry name" value="NAD(P)-binding Rossmann-like Domain"/>
    <property type="match status" value="1"/>
</dbReference>
<name>A0ABP7V2T3_9ACTN</name>
<protein>
    <submittedName>
        <fullName evidence="8">Zinc-dependent alcohol dehydrogenase</fullName>
    </submittedName>
</protein>
<dbReference type="Pfam" id="PF08240">
    <property type="entry name" value="ADH_N"/>
    <property type="match status" value="1"/>
</dbReference>
<evidence type="ECO:0000256" key="1">
    <source>
        <dbReference type="ARBA" id="ARBA00001947"/>
    </source>
</evidence>
<dbReference type="Proteomes" id="UP001499984">
    <property type="component" value="Unassembled WGS sequence"/>
</dbReference>
<comment type="similarity">
    <text evidence="5">Belongs to the zinc-containing alcohol dehydrogenase family.</text>
</comment>
<evidence type="ECO:0000256" key="3">
    <source>
        <dbReference type="ARBA" id="ARBA00022833"/>
    </source>
</evidence>
<dbReference type="InterPro" id="IPR011032">
    <property type="entry name" value="GroES-like_sf"/>
</dbReference>
<evidence type="ECO:0000313" key="9">
    <source>
        <dbReference type="Proteomes" id="UP001499984"/>
    </source>
</evidence>
<feature type="domain" description="Alcohol dehydrogenase-like C-terminal" evidence="6">
    <location>
        <begin position="189"/>
        <end position="272"/>
    </location>
</feature>
<evidence type="ECO:0000256" key="2">
    <source>
        <dbReference type="ARBA" id="ARBA00022723"/>
    </source>
</evidence>
<reference evidence="9" key="1">
    <citation type="journal article" date="2019" name="Int. J. Syst. Evol. Microbiol.">
        <title>The Global Catalogue of Microorganisms (GCM) 10K type strain sequencing project: providing services to taxonomists for standard genome sequencing and annotation.</title>
        <authorList>
            <consortium name="The Broad Institute Genomics Platform"/>
            <consortium name="The Broad Institute Genome Sequencing Center for Infectious Disease"/>
            <person name="Wu L."/>
            <person name="Ma J."/>
        </authorList>
    </citation>
    <scope>NUCLEOTIDE SEQUENCE [LARGE SCALE GENOMIC DNA]</scope>
    <source>
        <strain evidence="9">JCM 16925</strain>
    </source>
</reference>
<dbReference type="SUPFAM" id="SSF51735">
    <property type="entry name" value="NAD(P)-binding Rossmann-fold domains"/>
    <property type="match status" value="1"/>
</dbReference>
<dbReference type="PANTHER" id="PTHR42813">
    <property type="entry name" value="ZINC-TYPE ALCOHOL DEHYDROGENASE-LIKE"/>
    <property type="match status" value="1"/>
</dbReference>
<accession>A0ABP7V2T3</accession>
<evidence type="ECO:0000259" key="7">
    <source>
        <dbReference type="Pfam" id="PF08240"/>
    </source>
</evidence>
<proteinExistence type="inferred from homology"/>
<dbReference type="InterPro" id="IPR002328">
    <property type="entry name" value="ADH_Zn_CS"/>
</dbReference>
<sequence>MRAVTWQGKRDVRVENVPDPRIHEPTDAIIRITSSGLCGSDLHLYEVLTPFMTPGDILGHEPIGIVEEVGAAVPDLQAGDRVVVPFQIACGNCWMCLTGLPTQCETTQVTGEGMGAALFGYTRLYGAVPGAQAEYLRVPQAQFGPIKIPHGPPDDRFVYLSDVLPTAWQAVRYAEVPEGGSIAVLGLGPIGDMACRVAQVRGAGRVFGVDLVPERLQRARERGVETFDLRSFHDEKELVAAIRDETDGRGPDAVIDAVGTEAHGSAAARLAQQASTMLPRKLSGPLAERFSLDRLAALHTAIDLVRRGGTISLSGVYGGTADPMPLLTLFDKQLQIRMGQANVRRWSDDIMPYLTDEDPLGVDDFATHRVPLSDAPHAYEMFQRKQEGAVKVLMKP</sequence>
<comment type="caution">
    <text evidence="8">The sequence shown here is derived from an EMBL/GenBank/DDBJ whole genome shotgun (WGS) entry which is preliminary data.</text>
</comment>